<evidence type="ECO:0000256" key="1">
    <source>
        <dbReference type="SAM" id="Phobius"/>
    </source>
</evidence>
<feature type="transmembrane region" description="Helical" evidence="1">
    <location>
        <begin position="135"/>
        <end position="162"/>
    </location>
</feature>
<dbReference type="PANTHER" id="PTHR37577">
    <property type="entry name" value="INTEGRAL MEMBRANE PROTEIN"/>
    <property type="match status" value="1"/>
</dbReference>
<evidence type="ECO:0000313" key="2">
    <source>
        <dbReference type="EMBL" id="CAF9937747.1"/>
    </source>
</evidence>
<sequence length="231" mass="25548">MKANPDIAGTGVIIGFMLSAYLTLILVILHYIFNPQCCKNFIDHGFVSLIKPKVWKKMSSTNAETWAQAIRDSLLMLSDTQLITGTAIMLCGYSQLATGLDAYHWEVVVCLAWFSSLTHLATLSSLRDHFRDRPFMALCRAGLMGVVLIPLTVSFGSTGYIFQNDNGSWPAKCLFSSASMSHVHNKSGLDDGIQKSSYNTPLVVLSVIYFVLSYLTCVVSIFKPTARFARK</sequence>
<reference evidence="2" key="1">
    <citation type="submission" date="2021-03" db="EMBL/GenBank/DDBJ databases">
        <authorList>
            <person name="Tagirdzhanova G."/>
        </authorList>
    </citation>
    <scope>NUCLEOTIDE SEQUENCE</scope>
</reference>
<dbReference type="Proteomes" id="UP000664521">
    <property type="component" value="Unassembled WGS sequence"/>
</dbReference>
<dbReference type="EMBL" id="CAJPDS010000104">
    <property type="protein sequence ID" value="CAF9937747.1"/>
    <property type="molecule type" value="Genomic_DNA"/>
</dbReference>
<keyword evidence="1" id="KW-0812">Transmembrane</keyword>
<organism evidence="2 3">
    <name type="scientific">Heterodermia speciosa</name>
    <dbReference type="NCBI Taxonomy" id="116794"/>
    <lineage>
        <taxon>Eukaryota</taxon>
        <taxon>Fungi</taxon>
        <taxon>Dikarya</taxon>
        <taxon>Ascomycota</taxon>
        <taxon>Pezizomycotina</taxon>
        <taxon>Lecanoromycetes</taxon>
        <taxon>OSLEUM clade</taxon>
        <taxon>Lecanoromycetidae</taxon>
        <taxon>Caliciales</taxon>
        <taxon>Physciaceae</taxon>
        <taxon>Heterodermia</taxon>
    </lineage>
</organism>
<comment type="caution">
    <text evidence="2">The sequence shown here is derived from an EMBL/GenBank/DDBJ whole genome shotgun (WGS) entry which is preliminary data.</text>
</comment>
<gene>
    <name evidence="2" type="ORF">HETSPECPRED_000646</name>
</gene>
<feature type="transmembrane region" description="Helical" evidence="1">
    <location>
        <begin position="202"/>
        <end position="222"/>
    </location>
</feature>
<keyword evidence="1" id="KW-0472">Membrane</keyword>
<keyword evidence="3" id="KW-1185">Reference proteome</keyword>
<accession>A0A8H3IRM2</accession>
<evidence type="ECO:0000313" key="3">
    <source>
        <dbReference type="Proteomes" id="UP000664521"/>
    </source>
</evidence>
<protein>
    <submittedName>
        <fullName evidence="2">Uncharacterized protein</fullName>
    </submittedName>
</protein>
<dbReference type="InterPro" id="IPR053018">
    <property type="entry name" value="Elsinochrome_Biosynth-Asso"/>
</dbReference>
<feature type="transmembrane region" description="Helical" evidence="1">
    <location>
        <begin position="12"/>
        <end position="33"/>
    </location>
</feature>
<name>A0A8H3IRM2_9LECA</name>
<keyword evidence="1" id="KW-1133">Transmembrane helix</keyword>
<dbReference type="AlphaFoldDB" id="A0A8H3IRM2"/>
<proteinExistence type="predicted"/>
<dbReference type="OrthoDB" id="5427664at2759"/>
<dbReference type="PANTHER" id="PTHR37577:SF1">
    <property type="entry name" value="INTEGRAL MEMBRANE PROTEIN"/>
    <property type="match status" value="1"/>
</dbReference>